<proteinExistence type="predicted"/>
<keyword evidence="2" id="KW-1185">Reference proteome</keyword>
<dbReference type="AlphaFoldDB" id="A0A9N8DFR3"/>
<dbReference type="EMBL" id="CAICTM010000066">
    <property type="protein sequence ID" value="CAB9499715.1"/>
    <property type="molecule type" value="Genomic_DNA"/>
</dbReference>
<dbReference type="Proteomes" id="UP001153069">
    <property type="component" value="Unassembled WGS sequence"/>
</dbReference>
<evidence type="ECO:0000313" key="1">
    <source>
        <dbReference type="EMBL" id="CAB9499715.1"/>
    </source>
</evidence>
<sequence length="121" mass="13407">MIDFCSSSDFLLRLSSHCSRTGRVSSVGRFVRVECPAVGIEACPAVAVGRSGCRCKSRMELLWRGYLQWIGRLSLVRSVVGRVVLSVASQGVLIKQWSEHNKFRRGVSCGCCHCNNRSERG</sequence>
<reference evidence="1" key="1">
    <citation type="submission" date="2020-06" db="EMBL/GenBank/DDBJ databases">
        <authorList>
            <consortium name="Plant Systems Biology data submission"/>
        </authorList>
    </citation>
    <scope>NUCLEOTIDE SEQUENCE</scope>
    <source>
        <strain evidence="1">D6</strain>
    </source>
</reference>
<accession>A0A9N8DFR3</accession>
<protein>
    <submittedName>
        <fullName evidence="1">Uncharacterized protein</fullName>
    </submittedName>
</protein>
<evidence type="ECO:0000313" key="2">
    <source>
        <dbReference type="Proteomes" id="UP001153069"/>
    </source>
</evidence>
<comment type="caution">
    <text evidence="1">The sequence shown here is derived from an EMBL/GenBank/DDBJ whole genome shotgun (WGS) entry which is preliminary data.</text>
</comment>
<gene>
    <name evidence="1" type="ORF">SEMRO_67_G037620.1</name>
</gene>
<organism evidence="1 2">
    <name type="scientific">Seminavis robusta</name>
    <dbReference type="NCBI Taxonomy" id="568900"/>
    <lineage>
        <taxon>Eukaryota</taxon>
        <taxon>Sar</taxon>
        <taxon>Stramenopiles</taxon>
        <taxon>Ochrophyta</taxon>
        <taxon>Bacillariophyta</taxon>
        <taxon>Bacillariophyceae</taxon>
        <taxon>Bacillariophycidae</taxon>
        <taxon>Naviculales</taxon>
        <taxon>Naviculaceae</taxon>
        <taxon>Seminavis</taxon>
    </lineage>
</organism>
<name>A0A9N8DFR3_9STRA</name>